<dbReference type="EMBL" id="SEUJ01000054">
    <property type="protein sequence ID" value="KAA1163561.1"/>
    <property type="molecule type" value="Genomic_DNA"/>
</dbReference>
<sequence length="196" mass="22361">MPILEWKKADKKLSLANVKELASVFFLLIVSGGLCYKIALNFFPEVETIFLVSRPQFFIKEQATIQLSFLLLPCLFLTFLSTLQRFLGFDIKLTLINAFKSAVVGLIVLLILSIPTNLVIESNLKSQGYTYCSWYTGPSLRAPDVWLKNNDLCLQDGSIIISDIADWFEMHNEKGIEPTLNELEVFIQKTRAEYNR</sequence>
<keyword evidence="1" id="KW-1133">Transmembrane helix</keyword>
<evidence type="ECO:0000313" key="3">
    <source>
        <dbReference type="Proteomes" id="UP000322915"/>
    </source>
</evidence>
<dbReference type="Proteomes" id="UP000322915">
    <property type="component" value="Unassembled WGS sequence"/>
</dbReference>
<evidence type="ECO:0000313" key="2">
    <source>
        <dbReference type="EMBL" id="KAA1163561.1"/>
    </source>
</evidence>
<protein>
    <submittedName>
        <fullName evidence="2">DUF1240 domain-containing protein</fullName>
    </submittedName>
</protein>
<keyword evidence="3" id="KW-1185">Reference proteome</keyword>
<dbReference type="RefSeq" id="WP_149605241.1">
    <property type="nucleotide sequence ID" value="NZ_SEUJ01000054.1"/>
</dbReference>
<keyword evidence="1" id="KW-0812">Transmembrane</keyword>
<organism evidence="2 3">
    <name type="scientific">Pseudoalteromonas fuliginea</name>
    <dbReference type="NCBI Taxonomy" id="1872678"/>
    <lineage>
        <taxon>Bacteria</taxon>
        <taxon>Pseudomonadati</taxon>
        <taxon>Pseudomonadota</taxon>
        <taxon>Gammaproteobacteria</taxon>
        <taxon>Alteromonadales</taxon>
        <taxon>Pseudoalteromonadaceae</taxon>
        <taxon>Pseudoalteromonas</taxon>
    </lineage>
</organism>
<reference evidence="2 3" key="1">
    <citation type="submission" date="2019-01" db="EMBL/GenBank/DDBJ databases">
        <title>Genome sequences of marine Pseudoalteromonas species.</title>
        <authorList>
            <person name="Boraston A.B."/>
            <person name="Hehemann J.-H."/>
            <person name="Vickers C.J."/>
            <person name="Salama-Alber O."/>
            <person name="Abe K."/>
            <person name="Hettle A.J."/>
        </authorList>
    </citation>
    <scope>NUCLEOTIDE SEQUENCE [LARGE SCALE GENOMIC DNA]</scope>
    <source>
        <strain evidence="2 3">PS47</strain>
    </source>
</reference>
<evidence type="ECO:0000256" key="1">
    <source>
        <dbReference type="SAM" id="Phobius"/>
    </source>
</evidence>
<feature type="transmembrane region" description="Helical" evidence="1">
    <location>
        <begin position="21"/>
        <end position="43"/>
    </location>
</feature>
<feature type="transmembrane region" description="Helical" evidence="1">
    <location>
        <begin position="95"/>
        <end position="114"/>
    </location>
</feature>
<gene>
    <name evidence="2" type="ORF">EU509_03450</name>
</gene>
<feature type="transmembrane region" description="Helical" evidence="1">
    <location>
        <begin position="63"/>
        <end position="83"/>
    </location>
</feature>
<comment type="caution">
    <text evidence="2">The sequence shown here is derived from an EMBL/GenBank/DDBJ whole genome shotgun (WGS) entry which is preliminary data.</text>
</comment>
<keyword evidence="1" id="KW-0472">Membrane</keyword>
<name>A0ABQ6RLQ1_9GAMM</name>
<proteinExistence type="predicted"/>
<accession>A0ABQ6RLQ1</accession>